<feature type="transmembrane region" description="Helical" evidence="6">
    <location>
        <begin position="92"/>
        <end position="113"/>
    </location>
</feature>
<dbReference type="InterPro" id="IPR008253">
    <property type="entry name" value="Marvel"/>
</dbReference>
<dbReference type="PANTHER" id="PTHR22776:SF97">
    <property type="entry name" value="RE01453P"/>
    <property type="match status" value="1"/>
</dbReference>
<reference evidence="9" key="1">
    <citation type="submission" date="2014-03" db="EMBL/GenBank/DDBJ databases">
        <authorList>
            <person name="Aksoy S."/>
            <person name="Warren W."/>
            <person name="Wilson R.K."/>
        </authorList>
    </citation>
    <scope>NUCLEOTIDE SEQUENCE [LARGE SCALE GENOMIC DNA]</scope>
    <source>
        <strain evidence="9">IAEA</strain>
    </source>
</reference>
<dbReference type="PROSITE" id="PS51225">
    <property type="entry name" value="MARVEL"/>
    <property type="match status" value="1"/>
</dbReference>
<reference evidence="8" key="2">
    <citation type="submission" date="2020-05" db="UniProtKB">
        <authorList>
            <consortium name="EnsemblMetazoa"/>
        </authorList>
    </citation>
    <scope>IDENTIFICATION</scope>
    <source>
        <strain evidence="8">IAEA</strain>
    </source>
</reference>
<dbReference type="Proteomes" id="UP000091820">
    <property type="component" value="Unassembled WGS sequence"/>
</dbReference>
<evidence type="ECO:0000256" key="5">
    <source>
        <dbReference type="PROSITE-ProRule" id="PRU00581"/>
    </source>
</evidence>
<keyword evidence="2 5" id="KW-0812">Transmembrane</keyword>
<evidence type="ECO:0000256" key="4">
    <source>
        <dbReference type="ARBA" id="ARBA00023136"/>
    </source>
</evidence>
<feature type="transmembrane region" description="Helical" evidence="6">
    <location>
        <begin position="160"/>
        <end position="185"/>
    </location>
</feature>
<feature type="domain" description="MARVEL" evidence="7">
    <location>
        <begin position="59"/>
        <end position="189"/>
    </location>
</feature>
<organism evidence="8 9">
    <name type="scientific">Glossina brevipalpis</name>
    <dbReference type="NCBI Taxonomy" id="37001"/>
    <lineage>
        <taxon>Eukaryota</taxon>
        <taxon>Metazoa</taxon>
        <taxon>Ecdysozoa</taxon>
        <taxon>Arthropoda</taxon>
        <taxon>Hexapoda</taxon>
        <taxon>Insecta</taxon>
        <taxon>Pterygota</taxon>
        <taxon>Neoptera</taxon>
        <taxon>Endopterygota</taxon>
        <taxon>Diptera</taxon>
        <taxon>Brachycera</taxon>
        <taxon>Muscomorpha</taxon>
        <taxon>Hippoboscoidea</taxon>
        <taxon>Glossinidae</taxon>
        <taxon>Glossina</taxon>
    </lineage>
</organism>
<dbReference type="VEuPathDB" id="VectorBase:GBRI033828"/>
<sequence length="194" mass="21803">MQLRSPILENLEFFISDLFFEYLKYYKFLSGHFFGSFFPSTDMNLLTYKSVLFRPRPIAAEAISISMQPTTSFLGIICLACGSPALLAATSFFLFVVVIAFIATLLWIFAYFLGIREALNLAVNWIFTELVNTGIITILYFIASVVQLAKWTAYFNSYGYGANITAGVFGLFNFLAYAAGTYFLYLEHKSGATI</sequence>
<evidence type="ECO:0000313" key="9">
    <source>
        <dbReference type="Proteomes" id="UP000091820"/>
    </source>
</evidence>
<proteinExistence type="predicted"/>
<evidence type="ECO:0000256" key="3">
    <source>
        <dbReference type="ARBA" id="ARBA00022989"/>
    </source>
</evidence>
<evidence type="ECO:0000256" key="6">
    <source>
        <dbReference type="SAM" id="Phobius"/>
    </source>
</evidence>
<keyword evidence="4 5" id="KW-0472">Membrane</keyword>
<evidence type="ECO:0000256" key="2">
    <source>
        <dbReference type="ARBA" id="ARBA00022692"/>
    </source>
</evidence>
<feature type="transmembrane region" description="Helical" evidence="6">
    <location>
        <begin position="125"/>
        <end position="148"/>
    </location>
</feature>
<feature type="transmembrane region" description="Helical" evidence="6">
    <location>
        <begin position="62"/>
        <end position="86"/>
    </location>
</feature>
<accession>A0A1A9WVC6</accession>
<dbReference type="AlphaFoldDB" id="A0A1A9WVC6"/>
<dbReference type="STRING" id="37001.A0A1A9WVC6"/>
<dbReference type="EnsemblMetazoa" id="GBRI033828-RA">
    <property type="protein sequence ID" value="GBRI033828-PA"/>
    <property type="gene ID" value="GBRI033828"/>
</dbReference>
<comment type="subcellular location">
    <subcellularLocation>
        <location evidence="1">Membrane</location>
        <topology evidence="1">Multi-pass membrane protein</topology>
    </subcellularLocation>
</comment>
<keyword evidence="3 6" id="KW-1133">Transmembrane helix</keyword>
<evidence type="ECO:0000256" key="1">
    <source>
        <dbReference type="ARBA" id="ARBA00004141"/>
    </source>
</evidence>
<evidence type="ECO:0000259" key="7">
    <source>
        <dbReference type="PROSITE" id="PS51225"/>
    </source>
</evidence>
<keyword evidence="9" id="KW-1185">Reference proteome</keyword>
<evidence type="ECO:0000313" key="8">
    <source>
        <dbReference type="EnsemblMetazoa" id="GBRI033828-PA"/>
    </source>
</evidence>
<dbReference type="InterPro" id="IPR050578">
    <property type="entry name" value="MARVEL-CKLF_proteins"/>
</dbReference>
<dbReference type="GO" id="GO:0016020">
    <property type="term" value="C:membrane"/>
    <property type="evidence" value="ECO:0007669"/>
    <property type="project" value="UniProtKB-SubCell"/>
</dbReference>
<name>A0A1A9WVC6_9MUSC</name>
<dbReference type="PANTHER" id="PTHR22776">
    <property type="entry name" value="MARVEL-CONTAINING POTENTIAL LIPID RAFT-ASSOCIATED PROTEIN"/>
    <property type="match status" value="1"/>
</dbReference>
<protein>
    <recommendedName>
        <fullName evidence="7">MARVEL domain-containing protein</fullName>
    </recommendedName>
</protein>
<dbReference type="Pfam" id="PF01284">
    <property type="entry name" value="MARVEL"/>
    <property type="match status" value="1"/>
</dbReference>